<reference evidence="13 14" key="1">
    <citation type="journal article" date="2009" name="Genome Res.">
        <title>Comparative genomics of the fungal pathogens Candida dubliniensis and Candida albicans.</title>
        <authorList>
            <person name="Jackson A.P."/>
            <person name="Gamble J.A."/>
            <person name="Yeomans T."/>
            <person name="Moran G.P."/>
            <person name="Saunders D."/>
            <person name="Harris D."/>
            <person name="Aslett M."/>
            <person name="Barrell J.F."/>
            <person name="Butler G."/>
            <person name="Citiulo F."/>
            <person name="Coleman D.C."/>
            <person name="de Groot P.W.J."/>
            <person name="Goodwin T.J."/>
            <person name="Quail M.A."/>
            <person name="McQuillan J."/>
            <person name="Munro C.A."/>
            <person name="Pain A."/>
            <person name="Poulter R.T."/>
            <person name="Rajandream M.A."/>
            <person name="Renauld H."/>
            <person name="Spiering M.J."/>
            <person name="Tivey A."/>
            <person name="Gow N.A.R."/>
            <person name="Barrell B."/>
            <person name="Sullivan D.J."/>
            <person name="Berriman M."/>
        </authorList>
    </citation>
    <scope>NUCLEOTIDE SEQUENCE [LARGE SCALE GENOMIC DNA]</scope>
    <source>
        <strain evidence="14">CD36 / ATCC MYA-646 / CBS 7987 / NCPF 3949 / NRRL Y-17841</strain>
    </source>
</reference>
<dbReference type="Gene3D" id="3.30.70.3250">
    <property type="entry name" value="Ribonuclease P, Pop5 subunit"/>
    <property type="match status" value="1"/>
</dbReference>
<dbReference type="OrthoDB" id="24745at2759"/>
<dbReference type="Pfam" id="PF01900">
    <property type="entry name" value="RNase_P_Rpp14"/>
    <property type="match status" value="1"/>
</dbReference>
<evidence type="ECO:0000256" key="1">
    <source>
        <dbReference type="ARBA" id="ARBA00000928"/>
    </source>
</evidence>
<name>B9WDP6_CANDC</name>
<dbReference type="PIRSF" id="PIRSF023803">
    <property type="entry name" value="Ribonuclease_P_prd"/>
    <property type="match status" value="1"/>
</dbReference>
<dbReference type="InterPro" id="IPR016819">
    <property type="entry name" value="RNase_P/MRP_POP5"/>
</dbReference>
<sequence>MVRIKHRYILFEILYPPTADPRITPRDDFTQFSQSESNALLTLHQLSPNVINVKSILNAIRKSLSDYYGDVGAGKAGMLLNVKYFSNRTSTGILRCGRDQSDYIIGAMSLIEKLENNYVIIRCLHVSGTIKKCEEYSIERTKQLINVIKNKSKGKVDEYVSQMNEISHVEEDEDEEEGEDNDQDDVRISKS</sequence>
<evidence type="ECO:0000256" key="8">
    <source>
        <dbReference type="ARBA" id="ARBA00044198"/>
    </source>
</evidence>
<evidence type="ECO:0000256" key="11">
    <source>
        <dbReference type="SAM" id="MobiDB-lite"/>
    </source>
</evidence>
<dbReference type="GO" id="GO:0001682">
    <property type="term" value="P:tRNA 5'-leader removal"/>
    <property type="evidence" value="ECO:0007669"/>
    <property type="project" value="InterPro"/>
</dbReference>
<dbReference type="FunFam" id="3.30.70.3250:FF:000004">
    <property type="entry name" value="Ribonuclease P/MRP protein subunit POP5"/>
    <property type="match status" value="1"/>
</dbReference>
<dbReference type="EMBL" id="FM992690">
    <property type="protein sequence ID" value="CAX42802.1"/>
    <property type="molecule type" value="Genomic_DNA"/>
</dbReference>
<comment type="catalytic activity">
    <reaction evidence="1 10">
        <text>Endonucleolytic cleavage of RNA, removing 5'-extranucleotides from tRNA precursor.</text>
        <dbReference type="EC" id="3.1.26.5"/>
    </reaction>
</comment>
<feature type="compositionally biased region" description="Acidic residues" evidence="11">
    <location>
        <begin position="170"/>
        <end position="183"/>
    </location>
</feature>
<dbReference type="GeneID" id="8046695"/>
<dbReference type="AlphaFoldDB" id="B9WDP6"/>
<evidence type="ECO:0000256" key="7">
    <source>
        <dbReference type="ARBA" id="ARBA00023242"/>
    </source>
</evidence>
<dbReference type="HOGENOM" id="CLU_086710_1_2_1"/>
<dbReference type="PANTHER" id="PTHR15441:SF2">
    <property type="entry name" value="RIBONUCLEASE P_MRP PROTEIN SUBUNIT POP5"/>
    <property type="match status" value="1"/>
</dbReference>
<dbReference type="GO" id="GO:0004526">
    <property type="term" value="F:ribonuclease P activity"/>
    <property type="evidence" value="ECO:0007669"/>
    <property type="project" value="UniProtKB-EC"/>
</dbReference>
<dbReference type="EC" id="3.1.26.5" evidence="4 10"/>
<keyword evidence="6 13" id="KW-0378">Hydrolase</keyword>
<evidence type="ECO:0000256" key="9">
    <source>
        <dbReference type="ARBA" id="ARBA00055200"/>
    </source>
</evidence>
<dbReference type="VEuPathDB" id="FungiDB:CD36_82830"/>
<feature type="region of interest" description="Disordered" evidence="11">
    <location>
        <begin position="164"/>
        <end position="191"/>
    </location>
</feature>
<evidence type="ECO:0000256" key="5">
    <source>
        <dbReference type="ARBA" id="ARBA00022694"/>
    </source>
</evidence>
<dbReference type="InterPro" id="IPR038085">
    <property type="entry name" value="Rnp2-like_sf"/>
</dbReference>
<dbReference type="Proteomes" id="UP000002605">
    <property type="component" value="Chromosome 3"/>
</dbReference>
<dbReference type="RefSeq" id="XP_002419213.1">
    <property type="nucleotide sequence ID" value="XM_002419168.1"/>
</dbReference>
<evidence type="ECO:0000256" key="6">
    <source>
        <dbReference type="ARBA" id="ARBA00022801"/>
    </source>
</evidence>
<dbReference type="InterPro" id="IPR002759">
    <property type="entry name" value="Pop5/Rpp14/Rnp2-like"/>
</dbReference>
<evidence type="ECO:0000313" key="12">
    <source>
        <dbReference type="CGD" id="CAL0000164836"/>
    </source>
</evidence>
<dbReference type="PANTHER" id="PTHR15441">
    <property type="entry name" value="RIBONUCLEASE P PROTEIN SUBUNIT P14"/>
    <property type="match status" value="1"/>
</dbReference>
<dbReference type="GO" id="GO:0005730">
    <property type="term" value="C:nucleolus"/>
    <property type="evidence" value="ECO:0007669"/>
    <property type="project" value="TreeGrafter"/>
</dbReference>
<evidence type="ECO:0000256" key="10">
    <source>
        <dbReference type="PIRNR" id="PIRNR023803"/>
    </source>
</evidence>
<dbReference type="CGD" id="CAL0000164836">
    <property type="gene designation" value="Cd36_82830"/>
</dbReference>
<keyword evidence="7" id="KW-0539">Nucleus</keyword>
<gene>
    <name evidence="12" type="ordered locus">Cd36_82830</name>
    <name evidence="13" type="ORF">CD36_82830</name>
</gene>
<protein>
    <recommendedName>
        <fullName evidence="8 10">Ribonuclease P/MRP protein subunit POP5</fullName>
        <ecNumber evidence="4 10">3.1.26.5</ecNumber>
    </recommendedName>
</protein>
<comment type="subcellular location">
    <subcellularLocation>
        <location evidence="2">Nucleus</location>
    </subcellularLocation>
</comment>
<keyword evidence="5 10" id="KW-0819">tRNA processing</keyword>
<dbReference type="eggNOG" id="KOG4639">
    <property type="taxonomic scope" value="Eukaryota"/>
</dbReference>
<dbReference type="HAMAP" id="MF_00755">
    <property type="entry name" value="RNase_P_2"/>
    <property type="match status" value="1"/>
</dbReference>
<evidence type="ECO:0000256" key="2">
    <source>
        <dbReference type="ARBA" id="ARBA00004123"/>
    </source>
</evidence>
<evidence type="ECO:0000256" key="4">
    <source>
        <dbReference type="ARBA" id="ARBA00012179"/>
    </source>
</evidence>
<dbReference type="GO" id="GO:0000460">
    <property type="term" value="P:maturation of 5.8S rRNA"/>
    <property type="evidence" value="ECO:0007669"/>
    <property type="project" value="UniProtKB-ARBA"/>
</dbReference>
<evidence type="ECO:0000313" key="14">
    <source>
        <dbReference type="Proteomes" id="UP000002605"/>
    </source>
</evidence>
<dbReference type="GO" id="GO:0030681">
    <property type="term" value="C:multimeric ribonuclease P complex"/>
    <property type="evidence" value="ECO:0007669"/>
    <property type="project" value="TreeGrafter"/>
</dbReference>
<evidence type="ECO:0000313" key="13">
    <source>
        <dbReference type="EMBL" id="CAX42802.1"/>
    </source>
</evidence>
<organism evidence="13 14">
    <name type="scientific">Candida dubliniensis (strain CD36 / ATCC MYA-646 / CBS 7987 / NCPF 3949 / NRRL Y-17841)</name>
    <name type="common">Yeast</name>
    <dbReference type="NCBI Taxonomy" id="573826"/>
    <lineage>
        <taxon>Eukaryota</taxon>
        <taxon>Fungi</taxon>
        <taxon>Dikarya</taxon>
        <taxon>Ascomycota</taxon>
        <taxon>Saccharomycotina</taxon>
        <taxon>Pichiomycetes</taxon>
        <taxon>Debaryomycetaceae</taxon>
        <taxon>Candida/Lodderomyces clade</taxon>
        <taxon>Candida</taxon>
    </lineage>
</organism>
<comment type="similarity">
    <text evidence="3 10">Belongs to the eukaryotic/archaeal RNase P protein component 2 family.</text>
</comment>
<comment type="function">
    <text evidence="9">Component of ribonuclease P, a protein complex that generates mature tRNA molecules by cleaving their 5'-ends. Also a component of RNase MRP, which cleaves pre-rRNA sequences.</text>
</comment>
<accession>B9WDP6</accession>
<dbReference type="KEGG" id="cdu:CD36_82830"/>
<dbReference type="GO" id="GO:0033204">
    <property type="term" value="F:ribonuclease P RNA binding"/>
    <property type="evidence" value="ECO:0007669"/>
    <property type="project" value="InterPro"/>
</dbReference>
<evidence type="ECO:0000256" key="3">
    <source>
        <dbReference type="ARBA" id="ARBA00010800"/>
    </source>
</evidence>
<proteinExistence type="inferred from homology"/>
<dbReference type="SUPFAM" id="SSF160350">
    <property type="entry name" value="Rnp2-like"/>
    <property type="match status" value="1"/>
</dbReference>
<keyword evidence="14" id="KW-1185">Reference proteome</keyword>
<dbReference type="GO" id="GO:0000172">
    <property type="term" value="C:ribonuclease MRP complex"/>
    <property type="evidence" value="ECO:0007669"/>
    <property type="project" value="TreeGrafter"/>
</dbReference>